<gene>
    <name evidence="9" type="ORF">GCM10009559_19830</name>
</gene>
<sequence>MAMPKTEAEQAAAAAAPAEPRPGVRELAVRYGFIAITVALFVFFAVTEETFRQPSTLFSMLKFASVVAVVGLGVTLTMVVGGLDLSVGAVAGMAVTISAMTMVIYAQVGGVAIALVLLAGALIGAVNALLIVVLRIPDLLATLATMFVVMGLKLVPVDGQSVSSGMVLRDGSVAPGRFTPDFLAIDRAFVGPIPLPVLIVGLISVATWFFLNRTRWGRLMYAVGANPEASRLAGVRVGRYRALAYVLSGVFAAIGGLILSARIGQGDISAGNSLLLDAVAVALVGTSVLGMGRPNAWGTILGAVLVGILITGLTIAGFPYYGQDVVKGIVLLLALLFSFTLSRRRSRYTPAAVI</sequence>
<feature type="transmembrane region" description="Helical" evidence="8">
    <location>
        <begin position="27"/>
        <end position="46"/>
    </location>
</feature>
<feature type="transmembrane region" description="Helical" evidence="8">
    <location>
        <begin position="296"/>
        <end position="319"/>
    </location>
</feature>
<feature type="transmembrane region" description="Helical" evidence="8">
    <location>
        <begin position="58"/>
        <end position="80"/>
    </location>
</feature>
<keyword evidence="10" id="KW-1185">Reference proteome</keyword>
<accession>A0ABP4A9A1</accession>
<feature type="transmembrane region" description="Helical" evidence="8">
    <location>
        <begin position="270"/>
        <end position="289"/>
    </location>
</feature>
<dbReference type="CDD" id="cd06579">
    <property type="entry name" value="TM_PBP1_transp_AraH_like"/>
    <property type="match status" value="1"/>
</dbReference>
<evidence type="ECO:0000256" key="2">
    <source>
        <dbReference type="ARBA" id="ARBA00022448"/>
    </source>
</evidence>
<name>A0ABP4A9A1_9PSEU</name>
<feature type="transmembrane region" description="Helical" evidence="8">
    <location>
        <begin position="112"/>
        <end position="132"/>
    </location>
</feature>
<feature type="transmembrane region" description="Helical" evidence="8">
    <location>
        <begin position="193"/>
        <end position="211"/>
    </location>
</feature>
<evidence type="ECO:0000256" key="4">
    <source>
        <dbReference type="ARBA" id="ARBA00022519"/>
    </source>
</evidence>
<keyword evidence="5 8" id="KW-0812">Transmembrane</keyword>
<evidence type="ECO:0000313" key="10">
    <source>
        <dbReference type="Proteomes" id="UP001499967"/>
    </source>
</evidence>
<feature type="transmembrane region" description="Helical" evidence="8">
    <location>
        <begin position="325"/>
        <end position="342"/>
    </location>
</feature>
<dbReference type="PANTHER" id="PTHR32196:SF21">
    <property type="entry name" value="ABC TRANSPORTER PERMEASE PROTEIN YPHD-RELATED"/>
    <property type="match status" value="1"/>
</dbReference>
<evidence type="ECO:0000256" key="6">
    <source>
        <dbReference type="ARBA" id="ARBA00022989"/>
    </source>
</evidence>
<feature type="transmembrane region" description="Helical" evidence="8">
    <location>
        <begin position="242"/>
        <end position="264"/>
    </location>
</feature>
<dbReference type="InterPro" id="IPR001851">
    <property type="entry name" value="ABC_transp_permease"/>
</dbReference>
<evidence type="ECO:0000256" key="3">
    <source>
        <dbReference type="ARBA" id="ARBA00022475"/>
    </source>
</evidence>
<keyword evidence="3" id="KW-1003">Cell membrane</keyword>
<keyword evidence="7 8" id="KW-0472">Membrane</keyword>
<reference evidence="10" key="1">
    <citation type="journal article" date="2019" name="Int. J. Syst. Evol. Microbiol.">
        <title>The Global Catalogue of Microorganisms (GCM) 10K type strain sequencing project: providing services to taxonomists for standard genome sequencing and annotation.</title>
        <authorList>
            <consortium name="The Broad Institute Genomics Platform"/>
            <consortium name="The Broad Institute Genome Sequencing Center for Infectious Disease"/>
            <person name="Wu L."/>
            <person name="Ma J."/>
        </authorList>
    </citation>
    <scope>NUCLEOTIDE SEQUENCE [LARGE SCALE GENOMIC DNA]</scope>
    <source>
        <strain evidence="10">JCM 11117</strain>
    </source>
</reference>
<feature type="transmembrane region" description="Helical" evidence="8">
    <location>
        <begin position="87"/>
        <end position="106"/>
    </location>
</feature>
<proteinExistence type="predicted"/>
<feature type="transmembrane region" description="Helical" evidence="8">
    <location>
        <begin position="139"/>
        <end position="157"/>
    </location>
</feature>
<dbReference type="EMBL" id="BAAAHP010000055">
    <property type="protein sequence ID" value="GAA0931589.1"/>
    <property type="molecule type" value="Genomic_DNA"/>
</dbReference>
<keyword evidence="4" id="KW-0997">Cell inner membrane</keyword>
<comment type="subcellular location">
    <subcellularLocation>
        <location evidence="1">Cell membrane</location>
        <topology evidence="1">Multi-pass membrane protein</topology>
    </subcellularLocation>
</comment>
<comment type="caution">
    <text evidence="9">The sequence shown here is derived from an EMBL/GenBank/DDBJ whole genome shotgun (WGS) entry which is preliminary data.</text>
</comment>
<evidence type="ECO:0000256" key="1">
    <source>
        <dbReference type="ARBA" id="ARBA00004651"/>
    </source>
</evidence>
<keyword evidence="6 8" id="KW-1133">Transmembrane helix</keyword>
<dbReference type="Proteomes" id="UP001499967">
    <property type="component" value="Unassembled WGS sequence"/>
</dbReference>
<evidence type="ECO:0000313" key="9">
    <source>
        <dbReference type="EMBL" id="GAA0931589.1"/>
    </source>
</evidence>
<dbReference type="PANTHER" id="PTHR32196">
    <property type="entry name" value="ABC TRANSPORTER PERMEASE PROTEIN YPHD-RELATED-RELATED"/>
    <property type="match status" value="1"/>
</dbReference>
<evidence type="ECO:0000256" key="5">
    <source>
        <dbReference type="ARBA" id="ARBA00022692"/>
    </source>
</evidence>
<protein>
    <submittedName>
        <fullName evidence="9">ABC transporter permease</fullName>
    </submittedName>
</protein>
<evidence type="ECO:0000256" key="8">
    <source>
        <dbReference type="SAM" id="Phobius"/>
    </source>
</evidence>
<organism evidence="9 10">
    <name type="scientific">Pseudonocardia zijingensis</name>
    <dbReference type="NCBI Taxonomy" id="153376"/>
    <lineage>
        <taxon>Bacteria</taxon>
        <taxon>Bacillati</taxon>
        <taxon>Actinomycetota</taxon>
        <taxon>Actinomycetes</taxon>
        <taxon>Pseudonocardiales</taxon>
        <taxon>Pseudonocardiaceae</taxon>
        <taxon>Pseudonocardia</taxon>
    </lineage>
</organism>
<dbReference type="Pfam" id="PF02653">
    <property type="entry name" value="BPD_transp_2"/>
    <property type="match status" value="1"/>
</dbReference>
<keyword evidence="2" id="KW-0813">Transport</keyword>
<evidence type="ECO:0000256" key="7">
    <source>
        <dbReference type="ARBA" id="ARBA00023136"/>
    </source>
</evidence>